<proteinExistence type="predicted"/>
<dbReference type="Gene3D" id="2.40.50.230">
    <property type="entry name" value="Gp5 N-terminal domain"/>
    <property type="match status" value="1"/>
</dbReference>
<dbReference type="EMBL" id="CP000109">
    <property type="protein sequence ID" value="ABB41283.1"/>
    <property type="molecule type" value="Genomic_DNA"/>
</dbReference>
<dbReference type="NCBIfam" id="TIGR01644">
    <property type="entry name" value="phage_P2_V"/>
    <property type="match status" value="1"/>
</dbReference>
<dbReference type="Gene3D" id="6.20.150.10">
    <property type="match status" value="1"/>
</dbReference>
<dbReference type="STRING" id="317025.Tcr_0687"/>
<dbReference type="HOGENOM" id="CLU_088884_2_1_6"/>
<reference evidence="1" key="1">
    <citation type="submission" date="2006-07" db="EMBL/GenBank/DDBJ databases">
        <title>Complete sequence of Thiomicrospira crunogena XCL-2.</title>
        <authorList>
            <consortium name="US DOE Joint Genome Institute"/>
            <person name="Copeland A."/>
            <person name="Lucas S."/>
            <person name="Lapidus A."/>
            <person name="Barry K."/>
            <person name="Detter J.C."/>
            <person name="Glavina del Rio T."/>
            <person name="Hammon N."/>
            <person name="Israni S."/>
            <person name="Dalin E."/>
            <person name="Tice H."/>
            <person name="Pitluck S."/>
            <person name="Chain P."/>
            <person name="Malfatti S."/>
            <person name="Shin M."/>
            <person name="Vergez L."/>
            <person name="Schmutz J."/>
            <person name="Larimer F."/>
            <person name="Land M."/>
            <person name="Hauser L."/>
            <person name="Kyrpides N."/>
            <person name="Lykidis A."/>
            <person name="Scott K.M."/>
            <person name="Sievert S."/>
            <person name="Kerfeld C."/>
            <person name="Freyermuth S."/>
            <person name="Dobrinski K."/>
            <person name="Boller A."/>
            <person name="Fitzpatrick K."/>
            <person name="Thoma P."/>
            <person name="Moore J."/>
            <person name="Richardson P."/>
        </authorList>
    </citation>
    <scope>NUCLEOTIDE SEQUENCE</scope>
    <source>
        <strain evidence="1">XCL-2</strain>
    </source>
</reference>
<organism evidence="1">
    <name type="scientific">Hydrogenovibrio crunogenus (strain DSM 25203 / XCL-2)</name>
    <name type="common">Thiomicrospira crunogena</name>
    <dbReference type="NCBI Taxonomy" id="317025"/>
    <lineage>
        <taxon>Bacteria</taxon>
        <taxon>Pseudomonadati</taxon>
        <taxon>Pseudomonadota</taxon>
        <taxon>Gammaproteobacteria</taxon>
        <taxon>Thiotrichales</taxon>
        <taxon>Piscirickettsiaceae</taxon>
        <taxon>Hydrogenovibrio</taxon>
    </lineage>
</organism>
<accession>Q31HU0</accession>
<evidence type="ECO:0000313" key="1">
    <source>
        <dbReference type="EMBL" id="ABB41283.1"/>
    </source>
</evidence>
<protein>
    <submittedName>
        <fullName evidence="1">Phage-related baseplate assembly protein V</fullName>
    </submittedName>
</protein>
<dbReference type="eggNOG" id="COG4540">
    <property type="taxonomic scope" value="Bacteria"/>
</dbReference>
<dbReference type="AlphaFoldDB" id="Q31HU0"/>
<dbReference type="InterPro" id="IPR013046">
    <property type="entry name" value="GpV/Gp45"/>
</dbReference>
<sequence>MIEYGKIEKQDFSGDVLMYRVRMSTGELSPWMTALTISAGTSRKNSPLSIGTQVSVLMAGIYEGVILGAINSKDAKAVSQSDKIDRTKYDDGAVIEYDQETHSLKATLPAGGKTHLDSSGGITFDGDMTLNGNMDIQGDLSVSGDTSIGGKIDVTGNGSIGGNLSVAGVCGVGSLAAASGGGAVPCTGGMDVTDGDLVANGISLTNHHHVDSQGGTTSTPL</sequence>
<gene>
    <name evidence="1" type="ordered locus">Tcr_0687</name>
</gene>
<dbReference type="OrthoDB" id="4931325at2"/>
<dbReference type="InterPro" id="IPR037026">
    <property type="entry name" value="Vgr_OB-fold_dom_sf"/>
</dbReference>
<name>Q31HU0_HYDCU</name>
<dbReference type="KEGG" id="tcx:Tcr_0687"/>